<dbReference type="EMBL" id="CP029480">
    <property type="protein sequence ID" value="AWV97520.1"/>
    <property type="molecule type" value="Genomic_DNA"/>
</dbReference>
<accession>A0A2Z4G8V9</accession>
<dbReference type="KEGG" id="als:DJ013_04810"/>
<evidence type="ECO:0000313" key="4">
    <source>
        <dbReference type="Proteomes" id="UP000249873"/>
    </source>
</evidence>
<dbReference type="InterPro" id="IPR002048">
    <property type="entry name" value="EF_hand_dom"/>
</dbReference>
<protein>
    <recommendedName>
        <fullName evidence="2">EF-hand domain-containing protein</fullName>
    </recommendedName>
</protein>
<feature type="compositionally biased region" description="Gly residues" evidence="1">
    <location>
        <begin position="99"/>
        <end position="111"/>
    </location>
</feature>
<feature type="region of interest" description="Disordered" evidence="1">
    <location>
        <begin position="19"/>
        <end position="48"/>
    </location>
</feature>
<name>A0A2Z4G8V9_9BACT</name>
<keyword evidence="4" id="KW-1185">Reference proteome</keyword>
<dbReference type="PROSITE" id="PS51257">
    <property type="entry name" value="PROKAR_LIPOPROTEIN"/>
    <property type="match status" value="1"/>
</dbReference>
<proteinExistence type="predicted"/>
<sequence>MKKTVITLALAAITMMTVSCSSQKKKSNKSNKPEARQQRSGGGPDITKLLAEMDTNTDGKLSKSEAKGPLLNNFAKIDTNKDGFLSREELANAPKPQGGRPGGGGQRPQRN</sequence>
<organism evidence="3 4">
    <name type="scientific">Arcticibacterium luteifluviistationis</name>
    <dbReference type="NCBI Taxonomy" id="1784714"/>
    <lineage>
        <taxon>Bacteria</taxon>
        <taxon>Pseudomonadati</taxon>
        <taxon>Bacteroidota</taxon>
        <taxon>Cytophagia</taxon>
        <taxon>Cytophagales</taxon>
        <taxon>Leadbetterellaceae</taxon>
        <taxon>Arcticibacterium</taxon>
    </lineage>
</organism>
<dbReference type="SUPFAM" id="SSF47473">
    <property type="entry name" value="EF-hand"/>
    <property type="match status" value="1"/>
</dbReference>
<dbReference type="PROSITE" id="PS50222">
    <property type="entry name" value="EF_HAND_2"/>
    <property type="match status" value="1"/>
</dbReference>
<dbReference type="OrthoDB" id="1145220at2"/>
<dbReference type="Pfam" id="PF13202">
    <property type="entry name" value="EF-hand_5"/>
    <property type="match status" value="2"/>
</dbReference>
<dbReference type="InterPro" id="IPR018247">
    <property type="entry name" value="EF_Hand_1_Ca_BS"/>
</dbReference>
<dbReference type="Proteomes" id="UP000249873">
    <property type="component" value="Chromosome"/>
</dbReference>
<dbReference type="AlphaFoldDB" id="A0A2Z4G8V9"/>
<evidence type="ECO:0000256" key="1">
    <source>
        <dbReference type="SAM" id="MobiDB-lite"/>
    </source>
</evidence>
<dbReference type="Gene3D" id="1.10.238.10">
    <property type="entry name" value="EF-hand"/>
    <property type="match status" value="1"/>
</dbReference>
<evidence type="ECO:0000259" key="2">
    <source>
        <dbReference type="PROSITE" id="PS50222"/>
    </source>
</evidence>
<feature type="domain" description="EF-hand" evidence="2">
    <location>
        <begin position="65"/>
        <end position="100"/>
    </location>
</feature>
<dbReference type="GO" id="GO:0005509">
    <property type="term" value="F:calcium ion binding"/>
    <property type="evidence" value="ECO:0007669"/>
    <property type="project" value="InterPro"/>
</dbReference>
<gene>
    <name evidence="3" type="ORF">DJ013_04810</name>
</gene>
<evidence type="ECO:0000313" key="3">
    <source>
        <dbReference type="EMBL" id="AWV97520.1"/>
    </source>
</evidence>
<dbReference type="RefSeq" id="WP_111370622.1">
    <property type="nucleotide sequence ID" value="NZ_CP029480.1"/>
</dbReference>
<dbReference type="PROSITE" id="PS00018">
    <property type="entry name" value="EF_HAND_1"/>
    <property type="match status" value="1"/>
</dbReference>
<feature type="region of interest" description="Disordered" evidence="1">
    <location>
        <begin position="85"/>
        <end position="111"/>
    </location>
</feature>
<reference evidence="3 4" key="1">
    <citation type="submission" date="2018-05" db="EMBL/GenBank/DDBJ databases">
        <title>Complete genome sequence of Arcticibacterium luteifluviistationis SM1504T, a cytophagaceae bacterium isolated from Arctic surface seawater.</title>
        <authorList>
            <person name="Li Y."/>
            <person name="Qin Q.-L."/>
        </authorList>
    </citation>
    <scope>NUCLEOTIDE SEQUENCE [LARGE SCALE GENOMIC DNA]</scope>
    <source>
        <strain evidence="3 4">SM1504</strain>
    </source>
</reference>
<dbReference type="InterPro" id="IPR011992">
    <property type="entry name" value="EF-hand-dom_pair"/>
</dbReference>